<proteinExistence type="predicted"/>
<keyword evidence="1" id="KW-0812">Transmembrane</keyword>
<keyword evidence="1" id="KW-0472">Membrane</keyword>
<dbReference type="RefSeq" id="WP_264513142.1">
    <property type="nucleotide sequence ID" value="NZ_JAPDDR010000004.1"/>
</dbReference>
<dbReference type="Gene3D" id="1.25.40.10">
    <property type="entry name" value="Tetratricopeptide repeat domain"/>
    <property type="match status" value="2"/>
</dbReference>
<comment type="caution">
    <text evidence="4">The sequence shown here is derived from an EMBL/GenBank/DDBJ whole genome shotgun (WGS) entry which is preliminary data.</text>
</comment>
<evidence type="ECO:0000313" key="5">
    <source>
        <dbReference type="Proteomes" id="UP001165653"/>
    </source>
</evidence>
<dbReference type="Pfam" id="PF12770">
    <property type="entry name" value="CHAT"/>
    <property type="match status" value="1"/>
</dbReference>
<keyword evidence="1" id="KW-1133">Transmembrane helix</keyword>
<dbReference type="SMART" id="SM00028">
    <property type="entry name" value="TPR"/>
    <property type="match status" value="6"/>
</dbReference>
<dbReference type="InterPro" id="IPR011990">
    <property type="entry name" value="TPR-like_helical_dom_sf"/>
</dbReference>
<keyword evidence="2" id="KW-0732">Signal</keyword>
<feature type="chain" id="PRO_5045524955" evidence="2">
    <location>
        <begin position="26"/>
        <end position="903"/>
    </location>
</feature>
<dbReference type="EMBL" id="JAPDDR010000004">
    <property type="protein sequence ID" value="MCW1913639.1"/>
    <property type="molecule type" value="Genomic_DNA"/>
</dbReference>
<evidence type="ECO:0000256" key="2">
    <source>
        <dbReference type="SAM" id="SignalP"/>
    </source>
</evidence>
<evidence type="ECO:0000313" key="4">
    <source>
        <dbReference type="EMBL" id="MCW1913639.1"/>
    </source>
</evidence>
<feature type="signal peptide" evidence="2">
    <location>
        <begin position="1"/>
        <end position="25"/>
    </location>
</feature>
<dbReference type="SUPFAM" id="SSF48452">
    <property type="entry name" value="TPR-like"/>
    <property type="match status" value="2"/>
</dbReference>
<feature type="transmembrane region" description="Helical" evidence="1">
    <location>
        <begin position="871"/>
        <end position="888"/>
    </location>
</feature>
<reference evidence="4" key="1">
    <citation type="submission" date="2022-10" db="EMBL/GenBank/DDBJ databases">
        <title>Luteolibacter sp. GHJ8, whole genome shotgun sequencing project.</title>
        <authorList>
            <person name="Zhao G."/>
            <person name="Shen L."/>
        </authorList>
    </citation>
    <scope>NUCLEOTIDE SEQUENCE</scope>
    <source>
        <strain evidence="4">GHJ8</strain>
    </source>
</reference>
<dbReference type="PANTHER" id="PTHR10098">
    <property type="entry name" value="RAPSYN-RELATED"/>
    <property type="match status" value="1"/>
</dbReference>
<organism evidence="4 5">
    <name type="scientific">Luteolibacter rhizosphaerae</name>
    <dbReference type="NCBI Taxonomy" id="2989719"/>
    <lineage>
        <taxon>Bacteria</taxon>
        <taxon>Pseudomonadati</taxon>
        <taxon>Verrucomicrobiota</taxon>
        <taxon>Verrucomicrobiia</taxon>
        <taxon>Verrucomicrobiales</taxon>
        <taxon>Verrucomicrobiaceae</taxon>
        <taxon>Luteolibacter</taxon>
    </lineage>
</organism>
<keyword evidence="5" id="KW-1185">Reference proteome</keyword>
<dbReference type="InterPro" id="IPR024983">
    <property type="entry name" value="CHAT_dom"/>
</dbReference>
<accession>A0ABT3G1C9</accession>
<feature type="domain" description="CHAT" evidence="3">
    <location>
        <begin position="536"/>
        <end position="832"/>
    </location>
</feature>
<dbReference type="Proteomes" id="UP001165653">
    <property type="component" value="Unassembled WGS sequence"/>
</dbReference>
<name>A0ABT3G1C9_9BACT</name>
<evidence type="ECO:0000256" key="1">
    <source>
        <dbReference type="SAM" id="Phobius"/>
    </source>
</evidence>
<dbReference type="InterPro" id="IPR019734">
    <property type="entry name" value="TPR_rpt"/>
</dbReference>
<gene>
    <name evidence="4" type="ORF">OJ996_08635</name>
</gene>
<dbReference type="Pfam" id="PF13424">
    <property type="entry name" value="TPR_12"/>
    <property type="match status" value="1"/>
</dbReference>
<sequence length="903" mass="97019">MSPLPRRLHPLLGACSLLATSAALAGDVESSLSHHDLAAAENELESVAKDWEATWTKEQTEENSLEYGRTLQALGIVEREAGKADEALPHLELATKLLENAPSGERADAIEALALTRQDSGKVVEAEAGLRQVITLREGLPVSEREPGLSLGRDHLALNLLAQGHYAEAGTLFEASLAATSANEPLLRARRLGYRARYLHTLGSHSRAAAACSEALALHFDDPELRLSLESQLALAQLRLGKTSEARQDMDRAADQARELYSDPSAAFRAFPYLNNLGALDLSLGNAAEARAAFAEALDLLEKSVGTDHPSLILPLNNLGCAQQAAGELQAADESLHRAARLQEKYLPPLHLRVAETARNLARNALLQNSPQAAAEIDRATKSGLDLLDELIVSGSEQERLNFLQLMDLVSLPCATGDGIRIADVLAATKARLLDAMLSEKGGSGGTRPDWKAIQTALKPGTALIDACRYTTVGPEPEIRYGAVIILPEGPPKWVPLGSATDLDRWLEAFRKRLSWRAGELAGKSSAPPTLTLRSVLRSLHAGFWEPLAHELPAGTEHIAFSPDGALHFLPLPALLDEAMQPLCTRHRQIVTLTSARDLLGTPSQVKLSSKPWTVLGVSEFPKGAADPGEDRLLEVLSHLDSMPGTAEETKRLKKIAPRGSVFLQDGAANEQALAHLSSAPGVLHLGCHAFFLPGHIDSGAAVDFDENADLLYSGGLLLHRAALRGADSPLISSEDDLLFPGEVANLPLQGTRLVTLSSCESGAGTAVSGEGLLGLRRGFALAGAREIAVALWPVSDRSTPEFMERFYRLALSSDRPAQSLWQCQREFLTKAGNDGEFEAAVLRYGPFVLSQNTPLETGDEIVVSNKSFPWLRLLIAVPLLIFIAARWRAGSRKKAAAFHQAA</sequence>
<dbReference type="PANTHER" id="PTHR10098:SF108">
    <property type="entry name" value="TETRATRICOPEPTIDE REPEAT PROTEIN 28"/>
    <property type="match status" value="1"/>
</dbReference>
<protein>
    <submittedName>
        <fullName evidence="4">CHAT domain-containing protein</fullName>
    </submittedName>
</protein>
<evidence type="ECO:0000259" key="3">
    <source>
        <dbReference type="Pfam" id="PF12770"/>
    </source>
</evidence>